<reference evidence="5" key="2">
    <citation type="submission" date="2022-01" db="EMBL/GenBank/DDBJ databases">
        <authorList>
            <person name="Yamashiro T."/>
            <person name="Shiraishi A."/>
            <person name="Satake H."/>
            <person name="Nakayama K."/>
        </authorList>
    </citation>
    <scope>NUCLEOTIDE SEQUENCE</scope>
</reference>
<dbReference type="Gene3D" id="3.30.420.10">
    <property type="entry name" value="Ribonuclease H-like superfamily/Ribonuclease H"/>
    <property type="match status" value="1"/>
</dbReference>
<dbReference type="InterPro" id="IPR012337">
    <property type="entry name" value="RNaseH-like_sf"/>
</dbReference>
<evidence type="ECO:0000256" key="2">
    <source>
        <dbReference type="ARBA" id="ARBA00022801"/>
    </source>
</evidence>
<evidence type="ECO:0000313" key="6">
    <source>
        <dbReference type="Proteomes" id="UP001151760"/>
    </source>
</evidence>
<feature type="compositionally biased region" description="Polar residues" evidence="3">
    <location>
        <begin position="307"/>
        <end position="320"/>
    </location>
</feature>
<reference evidence="5" key="1">
    <citation type="journal article" date="2022" name="Int. J. Mol. Sci.">
        <title>Draft Genome of Tanacetum Coccineum: Genomic Comparison of Closely Related Tanacetum-Family Plants.</title>
        <authorList>
            <person name="Yamashiro T."/>
            <person name="Shiraishi A."/>
            <person name="Nakayama K."/>
            <person name="Satake H."/>
        </authorList>
    </citation>
    <scope>NUCLEOTIDE SEQUENCE</scope>
</reference>
<dbReference type="PANTHER" id="PTHR42648">
    <property type="entry name" value="TRANSPOSASE, PUTATIVE-RELATED"/>
    <property type="match status" value="1"/>
</dbReference>
<accession>A0ABQ5J5U2</accession>
<feature type="region of interest" description="Disordered" evidence="3">
    <location>
        <begin position="53"/>
        <end position="73"/>
    </location>
</feature>
<evidence type="ECO:0000313" key="5">
    <source>
        <dbReference type="EMBL" id="GJU07887.1"/>
    </source>
</evidence>
<keyword evidence="2" id="KW-0378">Hydrolase</keyword>
<organism evidence="5 6">
    <name type="scientific">Tanacetum coccineum</name>
    <dbReference type="NCBI Taxonomy" id="301880"/>
    <lineage>
        <taxon>Eukaryota</taxon>
        <taxon>Viridiplantae</taxon>
        <taxon>Streptophyta</taxon>
        <taxon>Embryophyta</taxon>
        <taxon>Tracheophyta</taxon>
        <taxon>Spermatophyta</taxon>
        <taxon>Magnoliopsida</taxon>
        <taxon>eudicotyledons</taxon>
        <taxon>Gunneridae</taxon>
        <taxon>Pentapetalae</taxon>
        <taxon>asterids</taxon>
        <taxon>campanulids</taxon>
        <taxon>Asterales</taxon>
        <taxon>Asteraceae</taxon>
        <taxon>Asteroideae</taxon>
        <taxon>Anthemideae</taxon>
        <taxon>Anthemidinae</taxon>
        <taxon>Tanacetum</taxon>
    </lineage>
</organism>
<comment type="caution">
    <text evidence="5">The sequence shown here is derived from an EMBL/GenBank/DDBJ whole genome shotgun (WGS) entry which is preliminary data.</text>
</comment>
<dbReference type="InterPro" id="IPR036397">
    <property type="entry name" value="RNaseH_sf"/>
</dbReference>
<dbReference type="PANTHER" id="PTHR42648:SF32">
    <property type="entry name" value="RIBONUCLEASE H-LIKE DOMAIN, GAG-PRE-INTEGRASE DOMAIN PROTEIN-RELATED"/>
    <property type="match status" value="1"/>
</dbReference>
<dbReference type="InterPro" id="IPR039537">
    <property type="entry name" value="Retrotran_Ty1/copia-like"/>
</dbReference>
<evidence type="ECO:0000256" key="3">
    <source>
        <dbReference type="SAM" id="MobiDB-lite"/>
    </source>
</evidence>
<dbReference type="Pfam" id="PF07727">
    <property type="entry name" value="RVT_2"/>
    <property type="match status" value="1"/>
</dbReference>
<evidence type="ECO:0000256" key="1">
    <source>
        <dbReference type="ARBA" id="ARBA00022723"/>
    </source>
</evidence>
<name>A0ABQ5J5U2_9ASTR</name>
<dbReference type="Proteomes" id="UP001151760">
    <property type="component" value="Unassembled WGS sequence"/>
</dbReference>
<sequence>MLAIDGAGFDWSYMADDEVPTNMAFVAFSDSKGYFHPPRFDLSNSGLEEFQQPEFEGYGPKNSKSVSEKISKDVRESPDTSLVEKLVSDEILKKKTGSPTVTKIELLVLSVEVLTMCMRTAITIKGKGFTWVFFLASKDETSGILKSFITEIKNLVAKKVTIVICNNGTEFKNRVMSEFCEQKGIKREFNIARTPQQNSVTERRNGTLIEVARTMLPDSKLPTIFWAEAVNIACYVQNKSFMRPLGCHVTILNTLDYLGKFDGKSDEGFFIGYSMNSEGPKWLFDIDVLTESINYVPVKDGSLFDSSLKNTSNDEPQPSSDAGKKDDEGSGVRTRRMTKTTNEQGFISVVYEGKTHEDLHTCLFACFLSQEELKKVIKALKRSLSLDSTMARRSFLQLSSKQQKDERGIVIRNKARLVAQGYTQEEEINYEEFFALVARIEAIRSTKKELCNKFEKLMHKKFQMSSMGELTFFLGLQVTQKDDRIFISQDKYVDEILKKFGFTTVKTASTPMETSKPLIKDEEAEDTDVHLYRLMIGSLMYLTASRAL</sequence>
<feature type="region of interest" description="Disordered" evidence="3">
    <location>
        <begin position="307"/>
        <end position="337"/>
    </location>
</feature>
<dbReference type="InterPro" id="IPR001584">
    <property type="entry name" value="Integrase_cat-core"/>
</dbReference>
<dbReference type="InterPro" id="IPR013103">
    <property type="entry name" value="RVT_2"/>
</dbReference>
<keyword evidence="6" id="KW-1185">Reference proteome</keyword>
<keyword evidence="1" id="KW-0479">Metal-binding</keyword>
<evidence type="ECO:0000259" key="4">
    <source>
        <dbReference type="PROSITE" id="PS50994"/>
    </source>
</evidence>
<dbReference type="PROSITE" id="PS50994">
    <property type="entry name" value="INTEGRASE"/>
    <property type="match status" value="1"/>
</dbReference>
<dbReference type="EMBL" id="BQNB010021582">
    <property type="protein sequence ID" value="GJU07887.1"/>
    <property type="molecule type" value="Genomic_DNA"/>
</dbReference>
<dbReference type="SUPFAM" id="SSF53098">
    <property type="entry name" value="Ribonuclease H-like"/>
    <property type="match status" value="1"/>
</dbReference>
<feature type="domain" description="Integrase catalytic" evidence="4">
    <location>
        <begin position="95"/>
        <end position="258"/>
    </location>
</feature>
<protein>
    <submittedName>
        <fullName evidence="5">Retrovirus-related pol polyprotein from transposon TNT 1-94</fullName>
    </submittedName>
</protein>
<proteinExistence type="predicted"/>
<gene>
    <name evidence="5" type="ORF">Tco_1124317</name>
</gene>